<evidence type="ECO:0000313" key="1">
    <source>
        <dbReference type="EMBL" id="ERM97953.1"/>
    </source>
</evidence>
<protein>
    <submittedName>
        <fullName evidence="1">Uncharacterized protein</fullName>
    </submittedName>
</protein>
<sequence length="51" mass="6006">MTDPNPEGGRQIEQLIHEEALKFYKLANSLEIENNQRMSSKMKSIREDQQE</sequence>
<keyword evidence="2" id="KW-1185">Reference proteome</keyword>
<accession>W1NR19</accession>
<dbReference type="AlphaFoldDB" id="W1NR19"/>
<dbReference type="Gramene" id="ERM97953">
    <property type="protein sequence ID" value="ERM97953"/>
    <property type="gene ID" value="AMTR_s00117p00081090"/>
</dbReference>
<dbReference type="EMBL" id="KI395608">
    <property type="protein sequence ID" value="ERM97953.1"/>
    <property type="molecule type" value="Genomic_DNA"/>
</dbReference>
<reference evidence="2" key="1">
    <citation type="journal article" date="2013" name="Science">
        <title>The Amborella genome and the evolution of flowering plants.</title>
        <authorList>
            <consortium name="Amborella Genome Project"/>
        </authorList>
    </citation>
    <scope>NUCLEOTIDE SEQUENCE [LARGE SCALE GENOMIC DNA]</scope>
</reference>
<proteinExistence type="predicted"/>
<organism evidence="1 2">
    <name type="scientific">Amborella trichopoda</name>
    <dbReference type="NCBI Taxonomy" id="13333"/>
    <lineage>
        <taxon>Eukaryota</taxon>
        <taxon>Viridiplantae</taxon>
        <taxon>Streptophyta</taxon>
        <taxon>Embryophyta</taxon>
        <taxon>Tracheophyta</taxon>
        <taxon>Spermatophyta</taxon>
        <taxon>Magnoliopsida</taxon>
        <taxon>Amborellales</taxon>
        <taxon>Amborellaceae</taxon>
        <taxon>Amborella</taxon>
    </lineage>
</organism>
<dbReference type="HOGENOM" id="CLU_3109122_0_0_1"/>
<evidence type="ECO:0000313" key="2">
    <source>
        <dbReference type="Proteomes" id="UP000017836"/>
    </source>
</evidence>
<gene>
    <name evidence="1" type="ORF">AMTR_s00117p00081090</name>
</gene>
<name>W1NR19_AMBTC</name>
<dbReference type="Proteomes" id="UP000017836">
    <property type="component" value="Unassembled WGS sequence"/>
</dbReference>